<gene>
    <name evidence="1" type="ORF">NQ314_015954</name>
</gene>
<comment type="caution">
    <text evidence="1">The sequence shown here is derived from an EMBL/GenBank/DDBJ whole genome shotgun (WGS) entry which is preliminary data.</text>
</comment>
<name>A0AAV8WWW4_9CUCU</name>
<dbReference type="Proteomes" id="UP001162156">
    <property type="component" value="Unassembled WGS sequence"/>
</dbReference>
<sequence length="116" mass="13446">MDPETLTALVLIEDEDDDILRLLLSTREETYELYRSRSQEGYYRILIKTLLAADDEKFRGFFRLNIDQFDFVLNLIHVDLKKQSTNSVKIPISPKEKLALTLSLLLKVVVEATQSI</sequence>
<proteinExistence type="predicted"/>
<evidence type="ECO:0000313" key="1">
    <source>
        <dbReference type="EMBL" id="KAJ8931179.1"/>
    </source>
</evidence>
<dbReference type="EMBL" id="JANEYF010004446">
    <property type="protein sequence ID" value="KAJ8931179.1"/>
    <property type="molecule type" value="Genomic_DNA"/>
</dbReference>
<dbReference type="AlphaFoldDB" id="A0AAV8WWW4"/>
<evidence type="ECO:0000313" key="2">
    <source>
        <dbReference type="Proteomes" id="UP001162156"/>
    </source>
</evidence>
<accession>A0AAV8WWW4</accession>
<reference evidence="1" key="1">
    <citation type="journal article" date="2023" name="Insect Mol. Biol.">
        <title>Genome sequencing provides insights into the evolution of gene families encoding plant cell wall-degrading enzymes in longhorned beetles.</title>
        <authorList>
            <person name="Shin N.R."/>
            <person name="Okamura Y."/>
            <person name="Kirsch R."/>
            <person name="Pauchet Y."/>
        </authorList>
    </citation>
    <scope>NUCLEOTIDE SEQUENCE</scope>
    <source>
        <strain evidence="1">RBIC_L_NR</strain>
    </source>
</reference>
<protein>
    <submittedName>
        <fullName evidence="1">Uncharacterized protein</fullName>
    </submittedName>
</protein>
<keyword evidence="2" id="KW-1185">Reference proteome</keyword>
<organism evidence="1 2">
    <name type="scientific">Rhamnusium bicolor</name>
    <dbReference type="NCBI Taxonomy" id="1586634"/>
    <lineage>
        <taxon>Eukaryota</taxon>
        <taxon>Metazoa</taxon>
        <taxon>Ecdysozoa</taxon>
        <taxon>Arthropoda</taxon>
        <taxon>Hexapoda</taxon>
        <taxon>Insecta</taxon>
        <taxon>Pterygota</taxon>
        <taxon>Neoptera</taxon>
        <taxon>Endopterygota</taxon>
        <taxon>Coleoptera</taxon>
        <taxon>Polyphaga</taxon>
        <taxon>Cucujiformia</taxon>
        <taxon>Chrysomeloidea</taxon>
        <taxon>Cerambycidae</taxon>
        <taxon>Lepturinae</taxon>
        <taxon>Rhagiini</taxon>
        <taxon>Rhamnusium</taxon>
    </lineage>
</organism>